<keyword evidence="3" id="KW-1185">Reference proteome</keyword>
<protein>
    <submittedName>
        <fullName evidence="2">Lysozyme inhibitor LprI family protein</fullName>
    </submittedName>
</protein>
<evidence type="ECO:0000256" key="1">
    <source>
        <dbReference type="SAM" id="SignalP"/>
    </source>
</evidence>
<feature type="signal peptide" evidence="1">
    <location>
        <begin position="1"/>
        <end position="22"/>
    </location>
</feature>
<evidence type="ECO:0000313" key="2">
    <source>
        <dbReference type="EMBL" id="WMY75602.1"/>
    </source>
</evidence>
<proteinExistence type="predicted"/>
<keyword evidence="1" id="KW-0732">Signal</keyword>
<evidence type="ECO:0000313" key="3">
    <source>
        <dbReference type="Proteomes" id="UP001246690"/>
    </source>
</evidence>
<gene>
    <name evidence="2" type="ORF">RHD99_06550</name>
</gene>
<dbReference type="Proteomes" id="UP001246690">
    <property type="component" value="Chromosome"/>
</dbReference>
<accession>A0ABY9SDM7</accession>
<dbReference type="NCBIfam" id="NF047539">
    <property type="entry name" value="XAC2610_fam"/>
    <property type="match status" value="1"/>
</dbReference>
<dbReference type="PANTHER" id="PTHR37549">
    <property type="entry name" value="LIPOPROTEIN LPRI"/>
    <property type="match status" value="1"/>
</dbReference>
<dbReference type="InterPro" id="IPR052755">
    <property type="entry name" value="Lysozyme_Inhibitor_LprI"/>
</dbReference>
<dbReference type="PANTHER" id="PTHR37549:SF1">
    <property type="entry name" value="LIPOPROTEIN LPRI"/>
    <property type="match status" value="1"/>
</dbReference>
<organism evidence="2 3">
    <name type="scientific">Buttiauxella selenatireducens</name>
    <dbReference type="NCBI Taxonomy" id="3073902"/>
    <lineage>
        <taxon>Bacteria</taxon>
        <taxon>Pseudomonadati</taxon>
        <taxon>Pseudomonadota</taxon>
        <taxon>Gammaproteobacteria</taxon>
        <taxon>Enterobacterales</taxon>
        <taxon>Enterobacteriaceae</taxon>
        <taxon>Buttiauxella</taxon>
    </lineage>
</organism>
<reference evidence="2 3" key="1">
    <citation type="submission" date="2023-09" db="EMBL/GenBank/DDBJ databases">
        <title>Buttiauxella selenatireducens sp. nov., isolated from the rhizosphere of Cardamine hupingshanesis.</title>
        <authorList>
            <person name="Zhang S."/>
            <person name="Xu Z."/>
            <person name="Wang H."/>
            <person name="Guo Y."/>
        </authorList>
    </citation>
    <scope>NUCLEOTIDE SEQUENCE [LARGE SCALE GENOMIC DNA]</scope>
    <source>
        <strain evidence="2 3">R73</strain>
    </source>
</reference>
<dbReference type="EMBL" id="CP133838">
    <property type="protein sequence ID" value="WMY75602.1"/>
    <property type="molecule type" value="Genomic_DNA"/>
</dbReference>
<dbReference type="RefSeq" id="WP_309878033.1">
    <property type="nucleotide sequence ID" value="NZ_CP133838.1"/>
</dbReference>
<name>A0ABY9SDM7_9ENTR</name>
<sequence length="312" mass="34535">MLSFNRVFTFVTLLALPASVMAIDCSKATLKDDTAICASPYLMQLDAVLNKSYALARKHSDKELLKNQQLSWLKERQLCSDDLSCLGNSYISRISKLASVDNISVIHTASKQWDFVLSVSGCNQDTSYPTCEGPGMLDIFTKDTGKLVQHLQPQNIFIELNSKGKATANLVEMYGDNNSGLVVDDINFDGFDDIALRTGNEGAYGGPSYEVLLYKPKSKNFVKNDALTQLGSENLGLFDIDPQSRTLTTSTKSGCCWHQSKVWKINNDQPVLIEEITEAAGSGNNQNTMMITTRKWVNGQWQTTEKKAETSE</sequence>
<dbReference type="InterPro" id="IPR058087">
    <property type="entry name" value="XAC2610_dom"/>
</dbReference>
<feature type="chain" id="PRO_5046566589" evidence="1">
    <location>
        <begin position="23"/>
        <end position="312"/>
    </location>
</feature>